<dbReference type="SUPFAM" id="SSF48403">
    <property type="entry name" value="Ankyrin repeat"/>
    <property type="match status" value="1"/>
</dbReference>
<feature type="repeat" description="ANK" evidence="4">
    <location>
        <begin position="786"/>
        <end position="810"/>
    </location>
</feature>
<evidence type="ECO:0000313" key="7">
    <source>
        <dbReference type="EMBL" id="NXH38212.1"/>
    </source>
</evidence>
<feature type="region of interest" description="Disordered" evidence="6">
    <location>
        <begin position="1"/>
        <end position="24"/>
    </location>
</feature>
<dbReference type="GO" id="GO:0030837">
    <property type="term" value="P:negative regulation of actin filament polymerization"/>
    <property type="evidence" value="ECO:0007669"/>
    <property type="project" value="InterPro"/>
</dbReference>
<keyword evidence="3 5" id="KW-0175">Coiled coil</keyword>
<feature type="compositionally biased region" description="Acidic residues" evidence="6">
    <location>
        <begin position="639"/>
        <end position="658"/>
    </location>
</feature>
<evidence type="ECO:0000256" key="6">
    <source>
        <dbReference type="SAM" id="MobiDB-lite"/>
    </source>
</evidence>
<accession>A0A7K9JKC5</accession>
<feature type="region of interest" description="Disordered" evidence="6">
    <location>
        <begin position="65"/>
        <end position="121"/>
    </location>
</feature>
<dbReference type="PROSITE" id="PS50297">
    <property type="entry name" value="ANK_REP_REGION"/>
    <property type="match status" value="3"/>
</dbReference>
<dbReference type="AlphaFoldDB" id="A0A7K9JKC5"/>
<organism evidence="7 8">
    <name type="scientific">Dicaeum eximium</name>
    <dbReference type="NCBI Taxonomy" id="667154"/>
    <lineage>
        <taxon>Eukaryota</taxon>
        <taxon>Metazoa</taxon>
        <taxon>Chordata</taxon>
        <taxon>Craniata</taxon>
        <taxon>Vertebrata</taxon>
        <taxon>Euteleostomi</taxon>
        <taxon>Archelosauria</taxon>
        <taxon>Archosauria</taxon>
        <taxon>Dinosauria</taxon>
        <taxon>Saurischia</taxon>
        <taxon>Theropoda</taxon>
        <taxon>Coelurosauria</taxon>
        <taxon>Aves</taxon>
        <taxon>Neognathae</taxon>
        <taxon>Neoaves</taxon>
        <taxon>Telluraves</taxon>
        <taxon>Australaves</taxon>
        <taxon>Passeriformes</taxon>
        <taxon>Passeroidea</taxon>
        <taxon>Dicaeidae</taxon>
        <taxon>Dicaeum</taxon>
    </lineage>
</organism>
<evidence type="ECO:0000256" key="5">
    <source>
        <dbReference type="SAM" id="Coils"/>
    </source>
</evidence>
<dbReference type="EMBL" id="VWZP01000605">
    <property type="protein sequence ID" value="NXH38212.1"/>
    <property type="molecule type" value="Genomic_DNA"/>
</dbReference>
<keyword evidence="2 4" id="KW-0040">ANK repeat</keyword>
<dbReference type="InterPro" id="IPR036770">
    <property type="entry name" value="Ankyrin_rpt-contain_sf"/>
</dbReference>
<feature type="region of interest" description="Disordered" evidence="6">
    <location>
        <begin position="279"/>
        <end position="308"/>
    </location>
</feature>
<feature type="region of interest" description="Disordered" evidence="6">
    <location>
        <begin position="633"/>
        <end position="706"/>
    </location>
</feature>
<dbReference type="GO" id="GO:0005737">
    <property type="term" value="C:cytoplasm"/>
    <property type="evidence" value="ECO:0007669"/>
    <property type="project" value="TreeGrafter"/>
</dbReference>
<protein>
    <submittedName>
        <fullName evidence="7">KANK1 protein</fullName>
    </submittedName>
</protein>
<dbReference type="SMART" id="SM00248">
    <property type="entry name" value="ANK"/>
    <property type="match status" value="3"/>
</dbReference>
<dbReference type="InterPro" id="IPR002110">
    <property type="entry name" value="Ankyrin_rpt"/>
</dbReference>
<dbReference type="PROSITE" id="PS50088">
    <property type="entry name" value="ANK_REPEAT"/>
    <property type="match status" value="3"/>
</dbReference>
<dbReference type="Proteomes" id="UP000523279">
    <property type="component" value="Unassembled WGS sequence"/>
</dbReference>
<keyword evidence="1" id="KW-0677">Repeat</keyword>
<evidence type="ECO:0000256" key="2">
    <source>
        <dbReference type="ARBA" id="ARBA00023043"/>
    </source>
</evidence>
<feature type="compositionally biased region" description="Basic and acidic residues" evidence="6">
    <location>
        <begin position="471"/>
        <end position="481"/>
    </location>
</feature>
<reference evidence="7 8" key="1">
    <citation type="submission" date="2019-09" db="EMBL/GenBank/DDBJ databases">
        <title>Bird 10,000 Genomes (B10K) Project - Family phase.</title>
        <authorList>
            <person name="Zhang G."/>
        </authorList>
    </citation>
    <scope>NUCLEOTIDE SEQUENCE [LARGE SCALE GENOMIC DNA]</scope>
    <source>
        <strain evidence="7">B10K-DU-001-34</strain>
        <tissue evidence="7">Muscle</tissue>
    </source>
</reference>
<sequence length="924" mass="99173">VSADGQPPKPDGAREQPRSLPYSLETPYGFHLDLDFLKYVDDIEKGNTIRRVHIHRRAKQPKFSTLPRNFSLPENASRGCSTAAPSKSWTSSCSFPQRKASLGEEPPRAPLPAEAAPEEPSYRRRALLAETRRQAELGWPQDARRPQLLRASSMPEALPPGHSPPAGPSPLRTPPQRSESASRPGSDVTPPREVSSERDGSLGHPGGVLPGLGPVQPPWQNQQLQVVMESGGEEGEAAEGSDGARGEAAAPAVLQLAEENGNPAERGLSVSEVDLNVLKEGEERNVQAGGDEQSGAPQAPDAGEPGAVTALKQQVADLEEQLAKKKEELEQVRAVLEQQDHEIQEKEKSIKLLASSKAQLEEQLCREKCKEAELRRRRGSGALQRLDAAVNTELSQVTGARQARDKGINVNIPLPTRSIGCGAPRADNTNARAAELGARREQGLAGAGAGTRPGGASMDTGPPDPGFTQLHIHEHPGHDNQNHQNSLGPNAAKSKAAFGEDKPWEGLPEEGAPGHEDLPAVDPIGQYVKKIQELLQEQWLCLEHGYPELASAIKQPASKLSSIQNQLVNSLNSLLSAYSSQGPVDKENSNTHYQQLENSPTTALKSIMKKKGYGFHAGGNGAKKNLQFVGVNGGYETTSSEEDTSCEDSASDTGDTETEGTAGDAEPEQAGRESTGPSSGEKHEDDDEEEQEASAGAAPCSQHQAGRCKPSEDFLAACQLLSEHLPEIRSTSNKHLRHLLGSISQEWFQVSSHKSSRPEVVAAYLEALGDIQPQLLEAVVNLPDRNGNTALHYSVSHSNFPVAKLLLDTGRCCLDLQNHAGYTAVMLTPLAAPETRQDMEVVMRLLKEGDVNLRAAQGGQTALMLGVSHERDDMVRALLSCQADVNLQDEEGTTALMVACRQGNADIVRLLLAQPGCLVTLTDK</sequence>
<dbReference type="InterPro" id="IPR047184">
    <property type="entry name" value="KANK1-4"/>
</dbReference>
<evidence type="ECO:0000256" key="1">
    <source>
        <dbReference type="ARBA" id="ARBA00022737"/>
    </source>
</evidence>
<dbReference type="PANTHER" id="PTHR24168">
    <property type="entry name" value="KN MOTIF AND ANKYRIN REPEAT DOMAIN-CONTAINING"/>
    <property type="match status" value="1"/>
</dbReference>
<feature type="region of interest" description="Disordered" evidence="6">
    <location>
        <begin position="439"/>
        <end position="495"/>
    </location>
</feature>
<comment type="caution">
    <text evidence="7">The sequence shown here is derived from an EMBL/GenBank/DDBJ whole genome shotgun (WGS) entry which is preliminary data.</text>
</comment>
<feature type="non-terminal residue" evidence="7">
    <location>
        <position position="1"/>
    </location>
</feature>
<feature type="repeat" description="ANK" evidence="4">
    <location>
        <begin position="891"/>
        <end position="912"/>
    </location>
</feature>
<evidence type="ECO:0000256" key="3">
    <source>
        <dbReference type="ARBA" id="ARBA00023054"/>
    </source>
</evidence>
<feature type="compositionally biased region" description="Pro residues" evidence="6">
    <location>
        <begin position="157"/>
        <end position="173"/>
    </location>
</feature>
<feature type="compositionally biased region" description="Low complexity" evidence="6">
    <location>
        <begin position="240"/>
        <end position="250"/>
    </location>
</feature>
<dbReference type="Gene3D" id="1.25.40.20">
    <property type="entry name" value="Ankyrin repeat-containing domain"/>
    <property type="match status" value="1"/>
</dbReference>
<evidence type="ECO:0000256" key="4">
    <source>
        <dbReference type="PROSITE-ProRule" id="PRU00023"/>
    </source>
</evidence>
<feature type="non-terminal residue" evidence="7">
    <location>
        <position position="924"/>
    </location>
</feature>
<dbReference type="Pfam" id="PF13637">
    <property type="entry name" value="Ank_4"/>
    <property type="match status" value="1"/>
</dbReference>
<dbReference type="GO" id="GO:0005856">
    <property type="term" value="C:cytoskeleton"/>
    <property type="evidence" value="ECO:0007669"/>
    <property type="project" value="TreeGrafter"/>
</dbReference>
<dbReference type="Pfam" id="PF12796">
    <property type="entry name" value="Ank_2"/>
    <property type="match status" value="1"/>
</dbReference>
<proteinExistence type="predicted"/>
<feature type="repeat" description="ANK" evidence="4">
    <location>
        <begin position="858"/>
        <end position="890"/>
    </location>
</feature>
<dbReference type="Pfam" id="PF12075">
    <property type="entry name" value="KN_motif"/>
    <property type="match status" value="1"/>
</dbReference>
<dbReference type="InterPro" id="IPR021939">
    <property type="entry name" value="KN_motif"/>
</dbReference>
<keyword evidence="8" id="KW-1185">Reference proteome</keyword>
<feature type="compositionally biased region" description="Polar residues" evidence="6">
    <location>
        <begin position="65"/>
        <end position="95"/>
    </location>
</feature>
<name>A0A7K9JKC5_9PASE</name>
<evidence type="ECO:0000313" key="8">
    <source>
        <dbReference type="Proteomes" id="UP000523279"/>
    </source>
</evidence>
<dbReference type="PANTHER" id="PTHR24168:SF24">
    <property type="entry name" value="KN MOTIF AND ANKYRIN REPEAT DOMAIN-CONTAINING PROTEIN 4"/>
    <property type="match status" value="1"/>
</dbReference>
<feature type="region of interest" description="Disordered" evidence="6">
    <location>
        <begin position="153"/>
        <end position="252"/>
    </location>
</feature>
<gene>
    <name evidence="7" type="primary">Kank1_0</name>
    <name evidence="7" type="ORF">DICEXI_R01212</name>
</gene>
<feature type="coiled-coil region" evidence="5">
    <location>
        <begin position="308"/>
        <end position="363"/>
    </location>
</feature>